<dbReference type="OMA" id="VALHYKN"/>
<dbReference type="InterPro" id="IPR003959">
    <property type="entry name" value="ATPase_AAA_core"/>
</dbReference>
<feature type="region of interest" description="Disordered" evidence="1">
    <location>
        <begin position="430"/>
        <end position="452"/>
    </location>
</feature>
<dbReference type="PANTHER" id="PTHR46411:SF2">
    <property type="entry name" value="AAA+ ATPASE DOMAIN-CONTAINING PROTEIN"/>
    <property type="match status" value="1"/>
</dbReference>
<accession>M7SYT1</accession>
<dbReference type="Proteomes" id="UP000012174">
    <property type="component" value="Unassembled WGS sequence"/>
</dbReference>
<dbReference type="InterPro" id="IPR003593">
    <property type="entry name" value="AAA+_ATPase"/>
</dbReference>
<feature type="domain" description="AAA+ ATPase" evidence="2">
    <location>
        <begin position="577"/>
        <end position="704"/>
    </location>
</feature>
<dbReference type="HOGENOM" id="CLU_004471_6_0_1"/>
<dbReference type="CDD" id="cd19481">
    <property type="entry name" value="RecA-like_protease"/>
    <property type="match status" value="1"/>
</dbReference>
<dbReference type="SMART" id="SM00382">
    <property type="entry name" value="AAA"/>
    <property type="match status" value="1"/>
</dbReference>
<feature type="compositionally biased region" description="Acidic residues" evidence="1">
    <location>
        <begin position="814"/>
        <end position="840"/>
    </location>
</feature>
<reference evidence="4" key="1">
    <citation type="journal article" date="2013" name="Genome Announc.">
        <title>Draft genome sequence of the grapevine dieback fungus Eutypa lata UCR-EL1.</title>
        <authorList>
            <person name="Blanco-Ulate B."/>
            <person name="Rolshausen P.E."/>
            <person name="Cantu D."/>
        </authorList>
    </citation>
    <scope>NUCLEOTIDE SEQUENCE [LARGE SCALE GENOMIC DNA]</scope>
    <source>
        <strain evidence="4">UCR-EL1</strain>
    </source>
</reference>
<keyword evidence="4" id="KW-1185">Reference proteome</keyword>
<protein>
    <submittedName>
        <fullName evidence="3">Putative ATPase protein</fullName>
    </submittedName>
</protein>
<evidence type="ECO:0000259" key="2">
    <source>
        <dbReference type="SMART" id="SM00382"/>
    </source>
</evidence>
<dbReference type="OrthoDB" id="10042665at2759"/>
<dbReference type="EMBL" id="KB707390">
    <property type="protein sequence ID" value="EMR62736.1"/>
    <property type="molecule type" value="Genomic_DNA"/>
</dbReference>
<evidence type="ECO:0000313" key="4">
    <source>
        <dbReference type="Proteomes" id="UP000012174"/>
    </source>
</evidence>
<dbReference type="InterPro" id="IPR027417">
    <property type="entry name" value="P-loop_NTPase"/>
</dbReference>
<dbReference type="InterPro" id="IPR054289">
    <property type="entry name" value="DUF7025"/>
</dbReference>
<dbReference type="AlphaFoldDB" id="M7SYT1"/>
<dbReference type="Pfam" id="PF23232">
    <property type="entry name" value="AAA_lid_13"/>
    <property type="match status" value="1"/>
</dbReference>
<gene>
    <name evidence="3" type="ORF">UCREL1_10336</name>
</gene>
<dbReference type="GO" id="GO:0016887">
    <property type="term" value="F:ATP hydrolysis activity"/>
    <property type="evidence" value="ECO:0007669"/>
    <property type="project" value="InterPro"/>
</dbReference>
<dbReference type="Pfam" id="PF22942">
    <property type="entry name" value="DUF7025"/>
    <property type="match status" value="1"/>
</dbReference>
<dbReference type="Pfam" id="PF00004">
    <property type="entry name" value="AAA"/>
    <property type="match status" value="1"/>
</dbReference>
<organism evidence="3 4">
    <name type="scientific">Eutypa lata (strain UCR-EL1)</name>
    <name type="common">Grapevine dieback disease fungus</name>
    <name type="synonym">Eutypa armeniacae</name>
    <dbReference type="NCBI Taxonomy" id="1287681"/>
    <lineage>
        <taxon>Eukaryota</taxon>
        <taxon>Fungi</taxon>
        <taxon>Dikarya</taxon>
        <taxon>Ascomycota</taxon>
        <taxon>Pezizomycotina</taxon>
        <taxon>Sordariomycetes</taxon>
        <taxon>Xylariomycetidae</taxon>
        <taxon>Xylariales</taxon>
        <taxon>Diatrypaceae</taxon>
        <taxon>Eutypa</taxon>
    </lineage>
</organism>
<dbReference type="STRING" id="1287681.M7SYT1"/>
<evidence type="ECO:0000313" key="3">
    <source>
        <dbReference type="EMBL" id="EMR62736.1"/>
    </source>
</evidence>
<dbReference type="Gene3D" id="3.40.50.300">
    <property type="entry name" value="P-loop containing nucleotide triphosphate hydrolases"/>
    <property type="match status" value="1"/>
</dbReference>
<dbReference type="InterPro" id="IPR056599">
    <property type="entry name" value="AAA_lid_fung"/>
</dbReference>
<sequence>MDDNSSIASFEEVANPSYEGFKTSEEKNIELLKALVSRSAANGGPAKGLADDEVPDVCYVLQYKGWGGKLVDIQRSLDPIDIQLNGNDGEALATGKTKPVLEIVTKVSTQLVRQSGPTRYSHHRAPQRRCGAPYDPYFVDPYNEAYRNPGYQQNDDDSEVKISKVEQTTMVINSIHLINALKAVVGYYTGVNFVGNSVKINAPYDVLIHHRAALARYKVSQPETHDEEYAFTTAKHIDVLLSFLAKTLGKQIREEEERHKSSTPKATFDNLWLVLKPGTVVYAEQNYKWTPFVISRVHNPFRSSGDEPKPYIVECWNIAYSMDRFSRIMHSFTIDPFSGEEAILNLRVIPARFFRGEDHDMSPADVSARQIELGQVAWELAKGPAYMSYEGGLVKKQFQQDYESYPTGATGYMSGRVIVDCQGFERYSNECPTDHGRRRRSPPPPARSPPLKDQLPYFGPRCGCSACSKEADSAEVERLSPFAGFEDLDPACDDPPASDLYFLAMSKVVSGFILTQRRWGHFNVEHLRDVKFDREAFKYLVLDDDIKWTVKALIGKFASANGQVSPWPSDFVKNKGQGRIFLLHGSPGVGKTCTAEATAELAQRPLLSLTSGDLSTHSYTVEKNLDYFLTLGERFGAIVLLDEADVYLETRRAKDIARNGLVSIFLRALEYYRGVLFLTSNRVETFDSAFTSRIHVALHYKNLTDGDREKIWLNSFERLERDSAGQVHISVATREYAYESGDVQRLRWNGREIRNALQTAVALAEADAAEDGADRVTVTDKHLRYVVRMSRGFRKFLRHSRGRGGDADVHMDDIVDVDNDDDDDDDDDDDEDENDTDEDQGSIIYD</sequence>
<name>M7SYT1_EUTLA</name>
<evidence type="ECO:0000256" key="1">
    <source>
        <dbReference type="SAM" id="MobiDB-lite"/>
    </source>
</evidence>
<feature type="compositionally biased region" description="Basic and acidic residues" evidence="1">
    <location>
        <begin position="803"/>
        <end position="813"/>
    </location>
</feature>
<dbReference type="KEGG" id="ela:UCREL1_10336"/>
<dbReference type="eggNOG" id="KOG0742">
    <property type="taxonomic scope" value="Eukaryota"/>
</dbReference>
<feature type="region of interest" description="Disordered" evidence="1">
    <location>
        <begin position="801"/>
        <end position="846"/>
    </location>
</feature>
<proteinExistence type="predicted"/>
<dbReference type="PANTHER" id="PTHR46411">
    <property type="entry name" value="FAMILY ATPASE, PUTATIVE-RELATED"/>
    <property type="match status" value="1"/>
</dbReference>
<dbReference type="SUPFAM" id="SSF52540">
    <property type="entry name" value="P-loop containing nucleoside triphosphate hydrolases"/>
    <property type="match status" value="1"/>
</dbReference>
<dbReference type="GO" id="GO:0005524">
    <property type="term" value="F:ATP binding"/>
    <property type="evidence" value="ECO:0007669"/>
    <property type="project" value="InterPro"/>
</dbReference>